<evidence type="ECO:0000259" key="1">
    <source>
        <dbReference type="SMART" id="SM00256"/>
    </source>
</evidence>
<dbReference type="EMBL" id="JACTNZ010000001">
    <property type="protein sequence ID" value="KAG5566447.1"/>
    <property type="molecule type" value="Genomic_DNA"/>
</dbReference>
<evidence type="ECO:0000313" key="2">
    <source>
        <dbReference type="EMBL" id="KAG5566447.1"/>
    </source>
</evidence>
<keyword evidence="3" id="KW-1185">Reference proteome</keyword>
<dbReference type="PANTHER" id="PTHR31900:SF30">
    <property type="entry name" value="SUPERFAMILY PROTEIN, PUTATIVE-RELATED"/>
    <property type="match status" value="1"/>
</dbReference>
<dbReference type="Proteomes" id="UP000823749">
    <property type="component" value="Chromosome 1"/>
</dbReference>
<feature type="domain" description="F-box" evidence="1">
    <location>
        <begin position="9"/>
        <end position="49"/>
    </location>
</feature>
<dbReference type="InterPro" id="IPR055411">
    <property type="entry name" value="LRR_FXL15/At3g58940/PEG3-like"/>
</dbReference>
<dbReference type="Gene3D" id="3.80.10.10">
    <property type="entry name" value="Ribonuclease Inhibitor"/>
    <property type="match status" value="1"/>
</dbReference>
<gene>
    <name evidence="2" type="ORF">RHGRI_002123</name>
</gene>
<evidence type="ECO:0000313" key="3">
    <source>
        <dbReference type="Proteomes" id="UP000823749"/>
    </source>
</evidence>
<dbReference type="SUPFAM" id="SSF81383">
    <property type="entry name" value="F-box domain"/>
    <property type="match status" value="1"/>
</dbReference>
<dbReference type="Pfam" id="PF08387">
    <property type="entry name" value="FBD"/>
    <property type="match status" value="1"/>
</dbReference>
<organism evidence="2 3">
    <name type="scientific">Rhododendron griersonianum</name>
    <dbReference type="NCBI Taxonomy" id="479676"/>
    <lineage>
        <taxon>Eukaryota</taxon>
        <taxon>Viridiplantae</taxon>
        <taxon>Streptophyta</taxon>
        <taxon>Embryophyta</taxon>
        <taxon>Tracheophyta</taxon>
        <taxon>Spermatophyta</taxon>
        <taxon>Magnoliopsida</taxon>
        <taxon>eudicotyledons</taxon>
        <taxon>Gunneridae</taxon>
        <taxon>Pentapetalae</taxon>
        <taxon>asterids</taxon>
        <taxon>Ericales</taxon>
        <taxon>Ericaceae</taxon>
        <taxon>Ericoideae</taxon>
        <taxon>Rhodoreae</taxon>
        <taxon>Rhododendron</taxon>
    </lineage>
</organism>
<dbReference type="PANTHER" id="PTHR31900">
    <property type="entry name" value="F-BOX/RNI SUPERFAMILY PROTEIN-RELATED"/>
    <property type="match status" value="1"/>
</dbReference>
<dbReference type="CDD" id="cd22160">
    <property type="entry name" value="F-box_AtFBL13-like"/>
    <property type="match status" value="1"/>
</dbReference>
<reference evidence="2" key="1">
    <citation type="submission" date="2020-08" db="EMBL/GenBank/DDBJ databases">
        <title>Plant Genome Project.</title>
        <authorList>
            <person name="Zhang R.-G."/>
        </authorList>
    </citation>
    <scope>NUCLEOTIDE SEQUENCE</scope>
    <source>
        <strain evidence="2">WSP0</strain>
        <tissue evidence="2">Leaf</tissue>
    </source>
</reference>
<sequence length="417" mass="47961">MRGDRITILPDSLLIHILSFLPTKYAVKTCILSTRWKHIWASVPNLHFFFRGRHCSVFADFIDRVLFFHELPRIQRFSLECAGVDLNRLNTWVSVAVRRGVQELHIDVQYTSDCIILPPTLFTCTTLVVFKLRSLVQMEIPGLVRFPNLRVLRVSLQFPFGDMIQKLFCSCPVLEDFSIRGYIDNSQAMAFDISTVALKKLEIDFKDQGFEYSDNEFVINAPILEHLTLRDNYFALYQLKNLSSLFRADIDVGDGVGCIEIYGWKERANQVYELLKGISNVKYLTLGARTMGALDYADDNNLPLLFPNITHLKLRVSNSSSWKRLTYLLSCMPNLENLEVSTKKEFELHDHLNLAAEPNWIEPVPEQTPTCLLLHLKEIGLTGFTSKIYHLNLIKYLLENAKVLIKMDSQFSCGRRG</sequence>
<comment type="caution">
    <text evidence="2">The sequence shown here is derived from an EMBL/GenBank/DDBJ whole genome shotgun (WGS) entry which is preliminary data.</text>
</comment>
<dbReference type="InterPro" id="IPR036047">
    <property type="entry name" value="F-box-like_dom_sf"/>
</dbReference>
<dbReference type="InterPro" id="IPR001810">
    <property type="entry name" value="F-box_dom"/>
</dbReference>
<dbReference type="SMART" id="SM00256">
    <property type="entry name" value="FBOX"/>
    <property type="match status" value="1"/>
</dbReference>
<dbReference type="Gene3D" id="1.20.1280.50">
    <property type="match status" value="1"/>
</dbReference>
<dbReference type="AlphaFoldDB" id="A0AAV6LNL4"/>
<protein>
    <recommendedName>
        <fullName evidence="1">F-box domain-containing protein</fullName>
    </recommendedName>
</protein>
<accession>A0AAV6LNL4</accession>
<dbReference type="InterPro" id="IPR050232">
    <property type="entry name" value="FBL13/AtMIF1-like"/>
</dbReference>
<dbReference type="Pfam" id="PF24758">
    <property type="entry name" value="LRR_At5g56370"/>
    <property type="match status" value="1"/>
</dbReference>
<dbReference type="InterPro" id="IPR032675">
    <property type="entry name" value="LRR_dom_sf"/>
</dbReference>
<name>A0AAV6LNL4_9ERIC</name>
<proteinExistence type="predicted"/>
<dbReference type="InterPro" id="IPR006566">
    <property type="entry name" value="FBD"/>
</dbReference>
<dbReference type="InterPro" id="IPR053781">
    <property type="entry name" value="F-box_AtFBL13-like"/>
</dbReference>
<dbReference type="SUPFAM" id="SSF52047">
    <property type="entry name" value="RNI-like"/>
    <property type="match status" value="1"/>
</dbReference>
<dbReference type="Pfam" id="PF00646">
    <property type="entry name" value="F-box"/>
    <property type="match status" value="1"/>
</dbReference>